<evidence type="ECO:0000313" key="2">
    <source>
        <dbReference type="Proteomes" id="UP001470230"/>
    </source>
</evidence>
<comment type="caution">
    <text evidence="1">The sequence shown here is derived from an EMBL/GenBank/DDBJ whole genome shotgun (WGS) entry which is preliminary data.</text>
</comment>
<name>A0ABR2KAF9_9EUKA</name>
<reference evidence="1 2" key="1">
    <citation type="submission" date="2024-04" db="EMBL/GenBank/DDBJ databases">
        <title>Tritrichomonas musculus Genome.</title>
        <authorList>
            <person name="Alves-Ferreira E."/>
            <person name="Grigg M."/>
            <person name="Lorenzi H."/>
            <person name="Galac M."/>
        </authorList>
    </citation>
    <scope>NUCLEOTIDE SEQUENCE [LARGE SCALE GENOMIC DNA]</scope>
    <source>
        <strain evidence="1 2">EAF2021</strain>
    </source>
</reference>
<accession>A0ABR2KAF9</accession>
<protein>
    <submittedName>
        <fullName evidence="1">Uncharacterized protein</fullName>
    </submittedName>
</protein>
<keyword evidence="2" id="KW-1185">Reference proteome</keyword>
<evidence type="ECO:0000313" key="1">
    <source>
        <dbReference type="EMBL" id="KAK8887751.1"/>
    </source>
</evidence>
<organism evidence="1 2">
    <name type="scientific">Tritrichomonas musculus</name>
    <dbReference type="NCBI Taxonomy" id="1915356"/>
    <lineage>
        <taxon>Eukaryota</taxon>
        <taxon>Metamonada</taxon>
        <taxon>Parabasalia</taxon>
        <taxon>Tritrichomonadida</taxon>
        <taxon>Tritrichomonadidae</taxon>
        <taxon>Tritrichomonas</taxon>
    </lineage>
</organism>
<gene>
    <name evidence="1" type="ORF">M9Y10_038806</name>
</gene>
<sequence>MQERPRRESAWNCIYYVEGPGRYTKFELDDLGNHKTKFQRLPPRRRDMIYANKSNDYQLIIPLMPPVIIDNTQVVQQVPIEPNHSQSFISKPNKVISNNNIDQEKVGSHTADCQPVPNTEEFETEENFLDFSFKDPESDDVFMSLLYFEDSSDLL</sequence>
<dbReference type="Proteomes" id="UP001470230">
    <property type="component" value="Unassembled WGS sequence"/>
</dbReference>
<dbReference type="EMBL" id="JAPFFF010000006">
    <property type="protein sequence ID" value="KAK8887751.1"/>
    <property type="molecule type" value="Genomic_DNA"/>
</dbReference>
<proteinExistence type="predicted"/>